<dbReference type="InterPro" id="IPR003790">
    <property type="entry name" value="GHL10"/>
</dbReference>
<evidence type="ECO:0000313" key="5">
    <source>
        <dbReference type="Proteomes" id="UP001209107"/>
    </source>
</evidence>
<reference evidence="4 5" key="1">
    <citation type="submission" date="2022-10" db="EMBL/GenBank/DDBJ databases">
        <title>Kaistella sp. BT-6-1-3.</title>
        <authorList>
            <person name="Ai J."/>
            <person name="Deng Z."/>
        </authorList>
    </citation>
    <scope>NUCLEOTIDE SEQUENCE [LARGE SCALE GENOMIC DNA]</scope>
    <source>
        <strain evidence="4 5">BT6-1-3</strain>
    </source>
</reference>
<accession>A0ABT3JNM8</accession>
<proteinExistence type="predicted"/>
<evidence type="ECO:0000256" key="2">
    <source>
        <dbReference type="SAM" id="MobiDB-lite"/>
    </source>
</evidence>
<dbReference type="EMBL" id="JAPCHZ010000005">
    <property type="protein sequence ID" value="MCW4452386.1"/>
    <property type="molecule type" value="Genomic_DNA"/>
</dbReference>
<dbReference type="Proteomes" id="UP001209107">
    <property type="component" value="Unassembled WGS sequence"/>
</dbReference>
<dbReference type="Gene3D" id="3.20.20.80">
    <property type="entry name" value="Glycosidases"/>
    <property type="match status" value="1"/>
</dbReference>
<keyword evidence="5" id="KW-1185">Reference proteome</keyword>
<feature type="compositionally biased region" description="Polar residues" evidence="2">
    <location>
        <begin position="27"/>
        <end position="40"/>
    </location>
</feature>
<dbReference type="RefSeq" id="WP_265144520.1">
    <property type="nucleotide sequence ID" value="NZ_JAPCHZ010000005.1"/>
</dbReference>
<dbReference type="InterPro" id="IPR017853">
    <property type="entry name" value="GH"/>
</dbReference>
<name>A0ABT3JNM8_9FLAO</name>
<dbReference type="PANTHER" id="PTHR43405">
    <property type="entry name" value="GLYCOSYL HYDROLASE DIGH"/>
    <property type="match status" value="1"/>
</dbReference>
<dbReference type="Pfam" id="PF02638">
    <property type="entry name" value="GHL10"/>
    <property type="match status" value="1"/>
</dbReference>
<feature type="domain" description="Glycosyl hydrolase-like 10" evidence="3">
    <location>
        <begin position="70"/>
        <end position="382"/>
    </location>
</feature>
<dbReference type="PANTHER" id="PTHR43405:SF1">
    <property type="entry name" value="GLYCOSYL HYDROLASE DIGH"/>
    <property type="match status" value="1"/>
</dbReference>
<keyword evidence="1" id="KW-0732">Signal</keyword>
<evidence type="ECO:0000256" key="1">
    <source>
        <dbReference type="ARBA" id="ARBA00022729"/>
    </source>
</evidence>
<sequence length="528" mass="60029">MNIRNLKYSLLLAAAVFINSCTTQKPQVKNRSTAKKSQVTKPVPPKTPANPLPSAGTDVVKVNLPEINREFRAAWIATVANINWPTRNNLTTQQQKDEAIELLDMLKGANFNAVIFQVRPSADAMYKSDLEPWSYFLTGQTGKAPSPYYDPLEFWIEEAHKRGMELHVWMNPYRAHHTTGGAVTSSSMASVMSQSVYKLRNGMYWMDPSDERVQNHVSSVIKDLVKRYDIDAVHIDDYFYPYKEYHGGKDFPDDKTWNQYKKTGGTLSRADWRRANVNKIIKRLHDEIHAEKATVKFGISPFGIWKPGYPAGVTGSSQYDELYADAKLWLNEGWCDYYSPQLYWKEGGAQSFSALLKWWKDENIKNIHLWPGLNTVGVKADNKPNEITGQMNTIRRMLPKNGAGEIHYSTDGLKKSPEMLSAVKNLYREDALVPATPWIKTKKIMTPTLSGAKSGDGYRVNWDSKENGTVFRWVLFAKYGDTWETKILDRDHTGNTLPLTRNGKKLNTVAIKAIDRLSNESDYDAVKL</sequence>
<feature type="compositionally biased region" description="Pro residues" evidence="2">
    <location>
        <begin position="42"/>
        <end position="51"/>
    </location>
</feature>
<organism evidence="4 5">
    <name type="scientific">Kaistella yananensis</name>
    <dbReference type="NCBI Taxonomy" id="2989820"/>
    <lineage>
        <taxon>Bacteria</taxon>
        <taxon>Pseudomonadati</taxon>
        <taxon>Bacteroidota</taxon>
        <taxon>Flavobacteriia</taxon>
        <taxon>Flavobacteriales</taxon>
        <taxon>Weeksellaceae</taxon>
        <taxon>Chryseobacterium group</taxon>
        <taxon>Kaistella</taxon>
    </lineage>
</organism>
<evidence type="ECO:0000313" key="4">
    <source>
        <dbReference type="EMBL" id="MCW4452386.1"/>
    </source>
</evidence>
<feature type="region of interest" description="Disordered" evidence="2">
    <location>
        <begin position="27"/>
        <end position="55"/>
    </location>
</feature>
<protein>
    <submittedName>
        <fullName evidence="4">Family 10 glycosylhydrolase</fullName>
    </submittedName>
</protein>
<evidence type="ECO:0000259" key="3">
    <source>
        <dbReference type="Pfam" id="PF02638"/>
    </source>
</evidence>
<gene>
    <name evidence="4" type="ORF">OK344_09200</name>
</gene>
<dbReference type="SUPFAM" id="SSF51445">
    <property type="entry name" value="(Trans)glycosidases"/>
    <property type="match status" value="1"/>
</dbReference>
<comment type="caution">
    <text evidence="4">The sequence shown here is derived from an EMBL/GenBank/DDBJ whole genome shotgun (WGS) entry which is preliminary data.</text>
</comment>
<dbReference type="InterPro" id="IPR052177">
    <property type="entry name" value="Divisome_Glycosyl_Hydrolase"/>
</dbReference>